<dbReference type="InterPro" id="IPR001509">
    <property type="entry name" value="Epimerase_deHydtase"/>
</dbReference>
<dbReference type="Proteomes" id="UP000002729">
    <property type="component" value="Unassembled WGS sequence"/>
</dbReference>
<dbReference type="InterPro" id="IPR036291">
    <property type="entry name" value="NAD(P)-bd_dom_sf"/>
</dbReference>
<keyword evidence="2" id="KW-1133">Transmembrane helix</keyword>
<proteinExistence type="predicted"/>
<dbReference type="PANTHER" id="PTHR43242:SF1">
    <property type="entry name" value="NAD(P)-BINDING ROSSMANN-FOLD SUPERFAMILY PROTEIN"/>
    <property type="match status" value="1"/>
</dbReference>
<keyword evidence="2" id="KW-0812">Transmembrane</keyword>
<evidence type="ECO:0000313" key="5">
    <source>
        <dbReference type="Proteomes" id="UP000002729"/>
    </source>
</evidence>
<accession>F0YQV7</accession>
<dbReference type="EMBL" id="GL833476">
    <property type="protein sequence ID" value="EGB02502.1"/>
    <property type="molecule type" value="Genomic_DNA"/>
</dbReference>
<sequence>MKTKTSTLKLNYLTEPQKQRWLTVNATRTRRVDVESRANDADKKRPRSREGSPAGSRAASPTNAGGAGKKLAEGMTAVEARAILDRAFDDRALGGALPKRVLVVGSGYVAQHLVASLSATGEFAVCYTHRRAAAPFAAPPGVDSCALDLLDAESCAAALWAQRPDVVVNCAALASPAACEADEARAAATNCPLGFLECLHACCPDALLVHCSTDLVLAGVDDDGAPAYGDGGASAPRAAALAAAARPATAYGRTKLAFEAALAAGWQRAVVFRLSNVVGAPAPFTGDGKFAQWVAGELRRGEPVTLWSDEARNFVDVRQVCDGVAAAARLYGVSRQPCDASDARALAAAAHSPAETARFHAKARALHPAVFLHVNCGGPDCLSRYALGRAVANTLGLDAGLVRAAPRPPSAAPLRAPLDSSAFAALLRVPLERRTAETATAAQHTSAPQRHQKMSLADATRLAEAGDACAMRDVGCALLRRGAAGDNAAGVALLERCVASSADAAVLSGAYYGLAYAYDHARLDGVARDAARASACLAESAACGNAQALALVATRRRLRRRARCIDGVLVACLVVVFFAAWTLRDLLDVVQFRSLYETEVPGSDARTVETFRWRRGVFDGARRGRLLERGQRLLDATAARDLDANASNPLSDGFSGTRGVVVHFTRDALGDGAAFGHAAYAWLRDGFLDELLDDRCNAFVFNILVIPPGRAAAADGAGGVGSHVDQTLIQSTTIREQTAFHVSVGYMRVPDGLAGGELVLDGRAHHPAEGDVLTFRGDLAHKVRPFCGGGAASCDRDADPAKARVSFVLEQYRLPPEKLARSPSFVVAPSKREQSAIPVVASLRPFGPALVELYLALRRRWLSPRHAPPR</sequence>
<evidence type="ECO:0000313" key="4">
    <source>
        <dbReference type="EMBL" id="EGB02502.1"/>
    </source>
</evidence>
<organism evidence="5">
    <name type="scientific">Aureococcus anophagefferens</name>
    <name type="common">Harmful bloom alga</name>
    <dbReference type="NCBI Taxonomy" id="44056"/>
    <lineage>
        <taxon>Eukaryota</taxon>
        <taxon>Sar</taxon>
        <taxon>Stramenopiles</taxon>
        <taxon>Ochrophyta</taxon>
        <taxon>Pelagophyceae</taxon>
        <taxon>Pelagomonadales</taxon>
        <taxon>Pelagomonadaceae</taxon>
        <taxon>Aureococcus</taxon>
    </lineage>
</organism>
<feature type="compositionally biased region" description="Basic and acidic residues" evidence="1">
    <location>
        <begin position="30"/>
        <end position="43"/>
    </location>
</feature>
<dbReference type="RefSeq" id="XP_009042799.1">
    <property type="nucleotide sequence ID" value="XM_009044551.1"/>
</dbReference>
<dbReference type="PANTHER" id="PTHR43242">
    <property type="entry name" value="NAD(P)-BINDING ROSSMANN-FOLD SUPERFAMILY PROTEIN"/>
    <property type="match status" value="1"/>
</dbReference>
<protein>
    <recommendedName>
        <fullName evidence="3">NAD-dependent epimerase/dehydratase domain-containing protein</fullName>
    </recommendedName>
</protein>
<dbReference type="AlphaFoldDB" id="F0YQV7"/>
<dbReference type="InParanoid" id="F0YQV7"/>
<dbReference type="SUPFAM" id="SSF51735">
    <property type="entry name" value="NAD(P)-binding Rossmann-fold domains"/>
    <property type="match status" value="1"/>
</dbReference>
<name>F0YQV7_AURAN</name>
<evidence type="ECO:0000259" key="3">
    <source>
        <dbReference type="Pfam" id="PF01370"/>
    </source>
</evidence>
<gene>
    <name evidence="4" type="ORF">AURANDRAFT_72848</name>
</gene>
<feature type="region of interest" description="Disordered" evidence="1">
    <location>
        <begin position="19"/>
        <end position="71"/>
    </location>
</feature>
<dbReference type="OrthoDB" id="203880at2759"/>
<reference evidence="4 5" key="1">
    <citation type="journal article" date="2011" name="Proc. Natl. Acad. Sci. U.S.A.">
        <title>Niche of harmful alga Aureococcus anophagefferens revealed through ecogenomics.</title>
        <authorList>
            <person name="Gobler C.J."/>
            <person name="Berry D.L."/>
            <person name="Dyhrman S.T."/>
            <person name="Wilhelm S.W."/>
            <person name="Salamov A."/>
            <person name="Lobanov A.V."/>
            <person name="Zhang Y."/>
            <person name="Collier J.L."/>
            <person name="Wurch L.L."/>
            <person name="Kustka A.B."/>
            <person name="Dill B.D."/>
            <person name="Shah M."/>
            <person name="VerBerkmoes N.C."/>
            <person name="Kuo A."/>
            <person name="Terry A."/>
            <person name="Pangilinan J."/>
            <person name="Lindquist E.A."/>
            <person name="Lucas S."/>
            <person name="Paulsen I.T."/>
            <person name="Hattenrath-Lehmann T.K."/>
            <person name="Talmage S.C."/>
            <person name="Walker E.A."/>
            <person name="Koch F."/>
            <person name="Burson A.M."/>
            <person name="Marcoval M.A."/>
            <person name="Tang Y.Z."/>
            <person name="Lecleir G.R."/>
            <person name="Coyne K.J."/>
            <person name="Berg G.M."/>
            <person name="Bertrand E.M."/>
            <person name="Saito M.A."/>
            <person name="Gladyshev V.N."/>
            <person name="Grigoriev I.V."/>
        </authorList>
    </citation>
    <scope>NUCLEOTIDE SEQUENCE [LARGE SCALE GENOMIC DNA]</scope>
    <source>
        <strain evidence="5">CCMP 1984</strain>
    </source>
</reference>
<feature type="domain" description="NAD-dependent epimerase/dehydratase" evidence="3">
    <location>
        <begin position="101"/>
        <end position="329"/>
    </location>
</feature>
<keyword evidence="5" id="KW-1185">Reference proteome</keyword>
<dbReference type="GeneID" id="20228909"/>
<feature type="transmembrane region" description="Helical" evidence="2">
    <location>
        <begin position="564"/>
        <end position="583"/>
    </location>
</feature>
<evidence type="ECO:0000256" key="1">
    <source>
        <dbReference type="SAM" id="MobiDB-lite"/>
    </source>
</evidence>
<keyword evidence="2" id="KW-0472">Membrane</keyword>
<dbReference type="eggNOG" id="KOG1430">
    <property type="taxonomic scope" value="Eukaryota"/>
</dbReference>
<dbReference type="KEGG" id="aaf:AURANDRAFT_72848"/>
<evidence type="ECO:0000256" key="2">
    <source>
        <dbReference type="SAM" id="Phobius"/>
    </source>
</evidence>
<dbReference type="Gene3D" id="3.40.50.720">
    <property type="entry name" value="NAD(P)-binding Rossmann-like Domain"/>
    <property type="match status" value="1"/>
</dbReference>
<feature type="region of interest" description="Disordered" evidence="1">
    <location>
        <begin position="437"/>
        <end position="457"/>
    </location>
</feature>
<dbReference type="Pfam" id="PF01370">
    <property type="entry name" value="Epimerase"/>
    <property type="match status" value="1"/>
</dbReference>